<proteinExistence type="predicted"/>
<dbReference type="PANTHER" id="PTHR33116:SF84">
    <property type="entry name" value="RNA-DIRECTED DNA POLYMERASE"/>
    <property type="match status" value="1"/>
</dbReference>
<keyword evidence="3" id="KW-1185">Reference proteome</keyword>
<accession>A0ABQ5FCW2</accession>
<feature type="compositionally biased region" description="Polar residues" evidence="1">
    <location>
        <begin position="356"/>
        <end position="365"/>
    </location>
</feature>
<evidence type="ECO:0000313" key="2">
    <source>
        <dbReference type="EMBL" id="GJT61003.1"/>
    </source>
</evidence>
<gene>
    <name evidence="2" type="ORF">Tco_1004536</name>
</gene>
<evidence type="ECO:0000256" key="1">
    <source>
        <dbReference type="SAM" id="MobiDB-lite"/>
    </source>
</evidence>
<dbReference type="PANTHER" id="PTHR33116">
    <property type="entry name" value="REVERSE TRANSCRIPTASE ZINC-BINDING DOMAIN-CONTAINING PROTEIN-RELATED-RELATED"/>
    <property type="match status" value="1"/>
</dbReference>
<reference evidence="2" key="2">
    <citation type="submission" date="2022-01" db="EMBL/GenBank/DDBJ databases">
        <authorList>
            <person name="Yamashiro T."/>
            <person name="Shiraishi A."/>
            <person name="Satake H."/>
            <person name="Nakayama K."/>
        </authorList>
    </citation>
    <scope>NUCLEOTIDE SEQUENCE</scope>
</reference>
<feature type="region of interest" description="Disordered" evidence="1">
    <location>
        <begin position="349"/>
        <end position="373"/>
    </location>
</feature>
<dbReference type="EMBL" id="BQNB010017250">
    <property type="protein sequence ID" value="GJT61003.1"/>
    <property type="molecule type" value="Genomic_DNA"/>
</dbReference>
<organism evidence="2 3">
    <name type="scientific">Tanacetum coccineum</name>
    <dbReference type="NCBI Taxonomy" id="301880"/>
    <lineage>
        <taxon>Eukaryota</taxon>
        <taxon>Viridiplantae</taxon>
        <taxon>Streptophyta</taxon>
        <taxon>Embryophyta</taxon>
        <taxon>Tracheophyta</taxon>
        <taxon>Spermatophyta</taxon>
        <taxon>Magnoliopsida</taxon>
        <taxon>eudicotyledons</taxon>
        <taxon>Gunneridae</taxon>
        <taxon>Pentapetalae</taxon>
        <taxon>asterids</taxon>
        <taxon>campanulids</taxon>
        <taxon>Asterales</taxon>
        <taxon>Asteraceae</taxon>
        <taxon>Asteroideae</taxon>
        <taxon>Anthemideae</taxon>
        <taxon>Anthemidinae</taxon>
        <taxon>Tanacetum</taxon>
    </lineage>
</organism>
<dbReference type="Proteomes" id="UP001151760">
    <property type="component" value="Unassembled WGS sequence"/>
</dbReference>
<protein>
    <recommendedName>
        <fullName evidence="4">Reverse transcriptase zinc-binding domain-containing protein</fullName>
    </recommendedName>
</protein>
<evidence type="ECO:0000313" key="3">
    <source>
        <dbReference type="Proteomes" id="UP001151760"/>
    </source>
</evidence>
<comment type="caution">
    <text evidence="2">The sequence shown here is derived from an EMBL/GenBank/DDBJ whole genome shotgun (WGS) entry which is preliminary data.</text>
</comment>
<evidence type="ECO:0008006" key="4">
    <source>
        <dbReference type="Google" id="ProtNLM"/>
    </source>
</evidence>
<name>A0ABQ5FCW2_9ASTR</name>
<reference evidence="2" key="1">
    <citation type="journal article" date="2022" name="Int. J. Mol. Sci.">
        <title>Draft Genome of Tanacetum Coccineum: Genomic Comparison of Closely Related Tanacetum-Family Plants.</title>
        <authorList>
            <person name="Yamashiro T."/>
            <person name="Shiraishi A."/>
            <person name="Nakayama K."/>
            <person name="Satake H."/>
        </authorList>
    </citation>
    <scope>NUCLEOTIDE SEQUENCE</scope>
</reference>
<sequence>MVLRQGDPVSPYLFTLVMEVLNLMVKRQTRRHKRFRRGLDEFIMSFGLYPSMNKSNVFFCNIPTDVKEEIKLVMPFREGLGLEPQSSMHEWNTALMDKHLWNIIISKDSIWVKWVKIHKLKGKNLWEIELNRGMSWCWKHLLNLRDKIKEFVYVLSLNGKSYSLWFDKWHPRGPLSKLIDVRMIGLAGLSTNAKERLKPMALLEDLGNEWAMVISGVTNKPAKNIIWSVIQRLTFGAAIYFLWQERNNRRVELRERFCDPDGRVRIGVEIKRCLSSSKELLLSLSGSKQASHPSCSLVKSLERPALPLTTDDNHSIHNLMLPVLRLDKQKQMPIPWPLLRSNSMSYSTSRIEDIPGSSSGNTSGISEIIADHE</sequence>